<dbReference type="HOGENOM" id="CLU_053144_2_0_11"/>
<accession>E2S8H3</accession>
<dbReference type="AlphaFoldDB" id="E2S8H3"/>
<evidence type="ECO:0000256" key="1">
    <source>
        <dbReference type="ARBA" id="ARBA00023125"/>
    </source>
</evidence>
<gene>
    <name evidence="3" type="ORF">HMPREF0063_10330</name>
</gene>
<sequence length="248" mass="27271">MTAPTTDATTPAEAPLETLSVEQLAARVGMTVRTVRFYAGRGLIPPPRREGRNGYYGPDHLARLELVKELQAHGFTLSAIEGYLEQIAPGTSPEQIALHRTLLAPWMPELPETLTREALEVRAGRRLDDDALELLVALGVIEPTPAEDVFQVAPAHLAVGIGFLEADLPIEAALAARRIMTEHGTALAQELTGLFRDMVWPHLKSSGQPAELMTAMVERFKPLTIQALVTAYEQAVDEEKRQTVRRRT</sequence>
<dbReference type="InterPro" id="IPR009061">
    <property type="entry name" value="DNA-bd_dom_put_sf"/>
</dbReference>
<evidence type="ECO:0000313" key="3">
    <source>
        <dbReference type="EMBL" id="EFQ84478.1"/>
    </source>
</evidence>
<dbReference type="GO" id="GO:0003700">
    <property type="term" value="F:DNA-binding transcription factor activity"/>
    <property type="evidence" value="ECO:0007669"/>
    <property type="project" value="InterPro"/>
</dbReference>
<dbReference type="InterPro" id="IPR047057">
    <property type="entry name" value="MerR_fam"/>
</dbReference>
<dbReference type="PANTHER" id="PTHR30204">
    <property type="entry name" value="REDOX-CYCLING DRUG-SENSING TRANSCRIPTIONAL ACTIVATOR SOXR"/>
    <property type="match status" value="1"/>
</dbReference>
<dbReference type="RefSeq" id="WP_007079210.1">
    <property type="nucleotide sequence ID" value="NZ_CM001024.1"/>
</dbReference>
<dbReference type="PROSITE" id="PS50937">
    <property type="entry name" value="HTH_MERR_2"/>
    <property type="match status" value="1"/>
</dbReference>
<protein>
    <submittedName>
        <fullName evidence="3">Transcriptional regulator, MerR family</fullName>
    </submittedName>
</protein>
<keyword evidence="4" id="KW-1185">Reference proteome</keyword>
<dbReference type="SUPFAM" id="SSF46955">
    <property type="entry name" value="Putative DNA-binding domain"/>
    <property type="match status" value="1"/>
</dbReference>
<keyword evidence="1" id="KW-0238">DNA-binding</keyword>
<dbReference type="Gene3D" id="1.10.1660.10">
    <property type="match status" value="1"/>
</dbReference>
<evidence type="ECO:0000313" key="4">
    <source>
        <dbReference type="Proteomes" id="UP000003111"/>
    </source>
</evidence>
<name>E2S8H3_9ACTN</name>
<dbReference type="eggNOG" id="COG0789">
    <property type="taxonomic scope" value="Bacteria"/>
</dbReference>
<evidence type="ECO:0000259" key="2">
    <source>
        <dbReference type="PROSITE" id="PS50937"/>
    </source>
</evidence>
<dbReference type="SMART" id="SM00422">
    <property type="entry name" value="HTH_MERR"/>
    <property type="match status" value="1"/>
</dbReference>
<dbReference type="GO" id="GO:0003677">
    <property type="term" value="F:DNA binding"/>
    <property type="evidence" value="ECO:0007669"/>
    <property type="project" value="UniProtKB-KW"/>
</dbReference>
<proteinExistence type="predicted"/>
<dbReference type="PRINTS" id="PR00040">
    <property type="entry name" value="HTHMERR"/>
</dbReference>
<feature type="domain" description="HTH merR-type" evidence="2">
    <location>
        <begin position="18"/>
        <end position="86"/>
    </location>
</feature>
<organism evidence="3 4">
    <name type="scientific">Aeromicrobium marinum DSM 15272</name>
    <dbReference type="NCBI Taxonomy" id="585531"/>
    <lineage>
        <taxon>Bacteria</taxon>
        <taxon>Bacillati</taxon>
        <taxon>Actinomycetota</taxon>
        <taxon>Actinomycetes</taxon>
        <taxon>Propionibacteriales</taxon>
        <taxon>Nocardioidaceae</taxon>
        <taxon>Aeromicrobium</taxon>
    </lineage>
</organism>
<dbReference type="STRING" id="585531.HMPREF0063_10330"/>
<comment type="caution">
    <text evidence="3">The sequence shown here is derived from an EMBL/GenBank/DDBJ whole genome shotgun (WGS) entry which is preliminary data.</text>
</comment>
<dbReference type="Pfam" id="PF13411">
    <property type="entry name" value="MerR_1"/>
    <property type="match status" value="1"/>
</dbReference>
<dbReference type="Proteomes" id="UP000003111">
    <property type="component" value="Unassembled WGS sequence"/>
</dbReference>
<dbReference type="InterPro" id="IPR000551">
    <property type="entry name" value="MerR-type_HTH_dom"/>
</dbReference>
<dbReference type="PANTHER" id="PTHR30204:SF93">
    <property type="entry name" value="HTH MERR-TYPE DOMAIN-CONTAINING PROTEIN"/>
    <property type="match status" value="1"/>
</dbReference>
<dbReference type="EMBL" id="ACLF03000002">
    <property type="protein sequence ID" value="EFQ84478.1"/>
    <property type="molecule type" value="Genomic_DNA"/>
</dbReference>
<reference evidence="3" key="1">
    <citation type="submission" date="2010-08" db="EMBL/GenBank/DDBJ databases">
        <authorList>
            <person name="Muzny D."/>
            <person name="Qin X."/>
            <person name="Buhay C."/>
            <person name="Dugan-Rocha S."/>
            <person name="Ding Y."/>
            <person name="Chen G."/>
            <person name="Hawes A."/>
            <person name="Holder M."/>
            <person name="Jhangiani S."/>
            <person name="Johnson A."/>
            <person name="Khan Z."/>
            <person name="Li Z."/>
            <person name="Liu W."/>
            <person name="Liu X."/>
            <person name="Perez L."/>
            <person name="Shen H."/>
            <person name="Wang Q."/>
            <person name="Watt J."/>
            <person name="Xi L."/>
            <person name="Xin Y."/>
            <person name="Zhou J."/>
            <person name="Deng J."/>
            <person name="Jiang H."/>
            <person name="Liu Y."/>
            <person name="Qu J."/>
            <person name="Song X.-Z."/>
            <person name="Zhang L."/>
            <person name="Villasana D."/>
            <person name="Johnson A."/>
            <person name="Liu J."/>
            <person name="Liyanage D."/>
            <person name="Lorensuhewa L."/>
            <person name="Robinson T."/>
            <person name="Song A."/>
            <person name="Song B.-B."/>
            <person name="Dinh H."/>
            <person name="Thornton R."/>
            <person name="Coyle M."/>
            <person name="Francisco L."/>
            <person name="Jackson L."/>
            <person name="Javaid M."/>
            <person name="Korchina V."/>
            <person name="Kovar C."/>
            <person name="Mata R."/>
            <person name="Mathew T."/>
            <person name="Ngo R."/>
            <person name="Nguyen L."/>
            <person name="Nguyen N."/>
            <person name="Okwuonu G."/>
            <person name="Ongeri F."/>
            <person name="Pham C."/>
            <person name="Simmons D."/>
            <person name="Wilczek-Boney K."/>
            <person name="Hale W."/>
            <person name="Jakkamsetti A."/>
            <person name="Pham P."/>
            <person name="Ruth R."/>
            <person name="San Lucas F."/>
            <person name="Warren J."/>
            <person name="Zhang J."/>
            <person name="Zhao Z."/>
            <person name="Zhou C."/>
            <person name="Zhu D."/>
            <person name="Lee S."/>
            <person name="Bess C."/>
            <person name="Blankenburg K."/>
            <person name="Forbes L."/>
            <person name="Fu Q."/>
            <person name="Gubbala S."/>
            <person name="Hirani K."/>
            <person name="Jayaseelan J.C."/>
            <person name="Lara F."/>
            <person name="Munidasa M."/>
            <person name="Palculict T."/>
            <person name="Patil S."/>
            <person name="Pu L.-L."/>
            <person name="Saada N."/>
            <person name="Tang L."/>
            <person name="Weissenberger G."/>
            <person name="Zhu Y."/>
            <person name="Hemphill L."/>
            <person name="Shang Y."/>
            <person name="Youmans B."/>
            <person name="Ayvaz T."/>
            <person name="Ross M."/>
            <person name="Santibanez J."/>
            <person name="Aqrawi P."/>
            <person name="Gross S."/>
            <person name="Joshi V."/>
            <person name="Fowler G."/>
            <person name="Nazareth L."/>
            <person name="Reid J."/>
            <person name="Worley K."/>
            <person name="Petrosino J."/>
            <person name="Highlander S."/>
            <person name="Gibbs R."/>
        </authorList>
    </citation>
    <scope>NUCLEOTIDE SEQUENCE [LARGE SCALE GENOMIC DNA]</scope>
    <source>
        <strain evidence="3">DSM 15272</strain>
    </source>
</reference>
<dbReference type="OrthoDB" id="6716891at2"/>